<organism evidence="1">
    <name type="scientific">Rhizophora mucronata</name>
    <name type="common">Asiatic mangrove</name>
    <dbReference type="NCBI Taxonomy" id="61149"/>
    <lineage>
        <taxon>Eukaryota</taxon>
        <taxon>Viridiplantae</taxon>
        <taxon>Streptophyta</taxon>
        <taxon>Embryophyta</taxon>
        <taxon>Tracheophyta</taxon>
        <taxon>Spermatophyta</taxon>
        <taxon>Magnoliopsida</taxon>
        <taxon>eudicotyledons</taxon>
        <taxon>Gunneridae</taxon>
        <taxon>Pentapetalae</taxon>
        <taxon>rosids</taxon>
        <taxon>fabids</taxon>
        <taxon>Malpighiales</taxon>
        <taxon>Rhizophoraceae</taxon>
        <taxon>Rhizophora</taxon>
    </lineage>
</organism>
<reference evidence="1" key="1">
    <citation type="submission" date="2018-02" db="EMBL/GenBank/DDBJ databases">
        <title>Rhizophora mucronata_Transcriptome.</title>
        <authorList>
            <person name="Meera S.P."/>
            <person name="Sreeshan A."/>
            <person name="Augustine A."/>
        </authorList>
    </citation>
    <scope>NUCLEOTIDE SEQUENCE</scope>
    <source>
        <tissue evidence="1">Leaf</tissue>
    </source>
</reference>
<proteinExistence type="predicted"/>
<evidence type="ECO:0000313" key="1">
    <source>
        <dbReference type="EMBL" id="MBX65267.1"/>
    </source>
</evidence>
<sequence>MITSIASMNPRNYMYRTMQAIKNQTTVSLSNNQQGHKCPCKYHNSKLCVSHTAGKITFLNSAENTILRFK</sequence>
<dbReference type="AlphaFoldDB" id="A0A2P2QEI7"/>
<accession>A0A2P2QEI7</accession>
<name>A0A2P2QEI7_RHIMU</name>
<protein>
    <submittedName>
        <fullName evidence="1">Uncharacterized protein</fullName>
    </submittedName>
</protein>
<dbReference type="EMBL" id="GGEC01084783">
    <property type="protein sequence ID" value="MBX65267.1"/>
    <property type="molecule type" value="Transcribed_RNA"/>
</dbReference>